<name>A0A059AN29_EUCGR</name>
<reference evidence="1" key="1">
    <citation type="submission" date="2013-07" db="EMBL/GenBank/DDBJ databases">
        <title>The genome of Eucalyptus grandis.</title>
        <authorList>
            <person name="Schmutz J."/>
            <person name="Hayes R."/>
            <person name="Myburg A."/>
            <person name="Tuskan G."/>
            <person name="Grattapaglia D."/>
            <person name="Rokhsar D.S."/>
        </authorList>
    </citation>
    <scope>NUCLEOTIDE SEQUENCE</scope>
    <source>
        <tissue evidence="1">Leaf extractions</tissue>
    </source>
</reference>
<proteinExistence type="predicted"/>
<gene>
    <name evidence="1" type="ORF">EUGRSUZ_I01047</name>
</gene>
<organism evidence="1">
    <name type="scientific">Eucalyptus grandis</name>
    <name type="common">Flooded gum</name>
    <dbReference type="NCBI Taxonomy" id="71139"/>
    <lineage>
        <taxon>Eukaryota</taxon>
        <taxon>Viridiplantae</taxon>
        <taxon>Streptophyta</taxon>
        <taxon>Embryophyta</taxon>
        <taxon>Tracheophyta</taxon>
        <taxon>Spermatophyta</taxon>
        <taxon>Magnoliopsida</taxon>
        <taxon>eudicotyledons</taxon>
        <taxon>Gunneridae</taxon>
        <taxon>Pentapetalae</taxon>
        <taxon>rosids</taxon>
        <taxon>malvids</taxon>
        <taxon>Myrtales</taxon>
        <taxon>Myrtaceae</taxon>
        <taxon>Myrtoideae</taxon>
        <taxon>Eucalypteae</taxon>
        <taxon>Eucalyptus</taxon>
    </lineage>
</organism>
<dbReference type="Gramene" id="KCW55086">
    <property type="protein sequence ID" value="KCW55086"/>
    <property type="gene ID" value="EUGRSUZ_I01047"/>
</dbReference>
<sequence length="116" mass="13504">MKLTCPSSFTPPLSLSLLSPFFFFPFLSSSLSKLRISPYISTPLLSTKTGMWARVHMHMRASTYSNTCLHVHTDFKPQMLFRNLHPPTPNFKYCRLVLFPTFRVLSYSLSSSRWFF</sequence>
<dbReference type="InParanoid" id="A0A059AN29"/>
<evidence type="ECO:0000313" key="1">
    <source>
        <dbReference type="EMBL" id="KCW55086.1"/>
    </source>
</evidence>
<dbReference type="AlphaFoldDB" id="A0A059AN29"/>
<dbReference type="EMBL" id="KK198761">
    <property type="protein sequence ID" value="KCW55086.1"/>
    <property type="molecule type" value="Genomic_DNA"/>
</dbReference>
<accession>A0A059AN29</accession>
<protein>
    <submittedName>
        <fullName evidence="1">Uncharacterized protein</fullName>
    </submittedName>
</protein>